<dbReference type="EMBL" id="JAQSGK010000001">
    <property type="protein sequence ID" value="MEE6714254.1"/>
    <property type="molecule type" value="Genomic_DNA"/>
</dbReference>
<feature type="region of interest" description="Disordered" evidence="2">
    <location>
        <begin position="414"/>
        <end position="457"/>
    </location>
</feature>
<feature type="domain" description="DnaB/C C-terminal" evidence="3">
    <location>
        <begin position="341"/>
        <end position="407"/>
    </location>
</feature>
<evidence type="ECO:0000259" key="4">
    <source>
        <dbReference type="Pfam" id="PF25888"/>
    </source>
</evidence>
<feature type="region of interest" description="Disordered" evidence="2">
    <location>
        <begin position="283"/>
        <end position="310"/>
    </location>
</feature>
<comment type="similarity">
    <text evidence="1">Belongs to the DnaB/DnaD family.</text>
</comment>
<evidence type="ECO:0000259" key="3">
    <source>
        <dbReference type="Pfam" id="PF07261"/>
    </source>
</evidence>
<evidence type="ECO:0000313" key="6">
    <source>
        <dbReference type="Proteomes" id="UP001330016"/>
    </source>
</evidence>
<sequence>MNGQVANIGSLSPQDGFLVTSADYLSAYSEELLTYLYQPLTGAVGFALYHILQTLVHSTSQPMVLSDRLPHNWLITMLGEDLTTFFVARSKLEALDLVQSYRKTDQIGTYYVYELHAPLPPREFFHEPLLTEFLREQVGESRFVQIQQHFKKQNFDHTGYTNVSQDFTTVFSAEVETLLARGQTPAARTTQAATSPRPRYSAAQLATFDWDLLIQRLMPAQVNRTQVEANAQLIFTLHDFYKIDEISMANLIDNSKSLFTNQIIPARLRTMARQQYMTQGATIPPVEEPKPAPNQGPSTPPPSSTTPTVAPSQLIPTEAEVLDAAKSLPPAEFLQWQHRRLGTIIGQFEPQTVMSLTRRHALPESVVNVLIHYLVTNYSIVNQNTMDRTANDWLTNHIDTPEKAFAHIRAFMQRNNKNGAPVRSGYRKPRLTPKTKQPAWADPNYKSPAAKPTDQATRAKLAAEMEKLRKNREAHAKGETPS</sequence>
<dbReference type="Pfam" id="PF07261">
    <property type="entry name" value="DnaB_2"/>
    <property type="match status" value="1"/>
</dbReference>
<feature type="domain" description="Replicative helicase loading/DNA remodeling protein DnaB N-terminal winged helix" evidence="4">
    <location>
        <begin position="12"/>
        <end position="275"/>
    </location>
</feature>
<proteinExistence type="inferred from homology"/>
<gene>
    <name evidence="5" type="ORF">PS435_00135</name>
</gene>
<protein>
    <submittedName>
        <fullName evidence="5">DnaD domain protein</fullName>
    </submittedName>
</protein>
<evidence type="ECO:0000313" key="5">
    <source>
        <dbReference type="EMBL" id="MEE6714254.1"/>
    </source>
</evidence>
<feature type="compositionally biased region" description="Pro residues" evidence="2">
    <location>
        <begin position="291"/>
        <end position="304"/>
    </location>
</feature>
<dbReference type="InterPro" id="IPR058660">
    <property type="entry name" value="WHD_DnaB"/>
</dbReference>
<dbReference type="Proteomes" id="UP001330016">
    <property type="component" value="Unassembled WGS sequence"/>
</dbReference>
<reference evidence="5 6" key="1">
    <citation type="submission" date="2023-02" db="EMBL/GenBank/DDBJ databases">
        <title>The predominant lactic acid bacteria and yeasts involved in the spontaneous fermentation of millet during the production of the traditional porridge Hausa koko in Ghana.</title>
        <authorList>
            <person name="Atter A."/>
            <person name="Diaz M."/>
        </authorList>
    </citation>
    <scope>NUCLEOTIDE SEQUENCE [LARGE SCALE GENOMIC DNA]</scope>
    <source>
        <strain evidence="5 6">FI11640</strain>
    </source>
</reference>
<name>A0ABU7SVA9_9LACO</name>
<dbReference type="RefSeq" id="WP_331242998.1">
    <property type="nucleotide sequence ID" value="NZ_JAQSGJ010000001.1"/>
</dbReference>
<dbReference type="Pfam" id="PF25888">
    <property type="entry name" value="WHD_DnaB"/>
    <property type="match status" value="1"/>
</dbReference>
<dbReference type="InterPro" id="IPR006343">
    <property type="entry name" value="DnaB/C_C"/>
</dbReference>
<organism evidence="5 6">
    <name type="scientific">Schleiferilactobacillus harbinensis</name>
    <dbReference type="NCBI Taxonomy" id="304207"/>
    <lineage>
        <taxon>Bacteria</taxon>
        <taxon>Bacillati</taxon>
        <taxon>Bacillota</taxon>
        <taxon>Bacilli</taxon>
        <taxon>Lactobacillales</taxon>
        <taxon>Lactobacillaceae</taxon>
        <taxon>Schleiferilactobacillus</taxon>
    </lineage>
</organism>
<comment type="caution">
    <text evidence="5">The sequence shown here is derived from an EMBL/GenBank/DDBJ whole genome shotgun (WGS) entry which is preliminary data.</text>
</comment>
<accession>A0ABU7SVA9</accession>
<evidence type="ECO:0000256" key="2">
    <source>
        <dbReference type="SAM" id="MobiDB-lite"/>
    </source>
</evidence>
<evidence type="ECO:0000256" key="1">
    <source>
        <dbReference type="ARBA" id="ARBA00093462"/>
    </source>
</evidence>
<keyword evidence="6" id="KW-1185">Reference proteome</keyword>